<gene>
    <name evidence="10" type="ORF">V6256_02045</name>
</gene>
<dbReference type="Pfam" id="PF00263">
    <property type="entry name" value="Secretin"/>
    <property type="match status" value="1"/>
</dbReference>
<dbReference type="InterPro" id="IPR021731">
    <property type="entry name" value="AMIN_dom"/>
</dbReference>
<dbReference type="Gene3D" id="3.30.1370.130">
    <property type="match status" value="1"/>
</dbReference>
<evidence type="ECO:0000256" key="4">
    <source>
        <dbReference type="ARBA" id="ARBA00023136"/>
    </source>
</evidence>
<dbReference type="Pfam" id="PF07660">
    <property type="entry name" value="STN"/>
    <property type="match status" value="1"/>
</dbReference>
<organism evidence="10 11">
    <name type="scientific">Psychromonas aquatilis</name>
    <dbReference type="NCBI Taxonomy" id="2005072"/>
    <lineage>
        <taxon>Bacteria</taxon>
        <taxon>Pseudomonadati</taxon>
        <taxon>Pseudomonadota</taxon>
        <taxon>Gammaproteobacteria</taxon>
        <taxon>Alteromonadales</taxon>
        <taxon>Psychromonadaceae</taxon>
        <taxon>Psychromonas</taxon>
    </lineage>
</organism>
<evidence type="ECO:0000256" key="2">
    <source>
        <dbReference type="ARBA" id="ARBA00022448"/>
    </source>
</evidence>
<dbReference type="Gene3D" id="2.60.40.3470">
    <property type="match status" value="1"/>
</dbReference>
<dbReference type="InterPro" id="IPR005644">
    <property type="entry name" value="NolW-like"/>
</dbReference>
<dbReference type="Gene3D" id="3.30.1370.120">
    <property type="match status" value="1"/>
</dbReference>
<evidence type="ECO:0000256" key="7">
    <source>
        <dbReference type="RuleBase" id="RU004004"/>
    </source>
</evidence>
<dbReference type="Pfam" id="PF03958">
    <property type="entry name" value="Secretin_N"/>
    <property type="match status" value="1"/>
</dbReference>
<feature type="signal peptide" evidence="8">
    <location>
        <begin position="1"/>
        <end position="27"/>
    </location>
</feature>
<dbReference type="InterPro" id="IPR038591">
    <property type="entry name" value="NolW-like_sf"/>
</dbReference>
<dbReference type="PRINTS" id="PR00811">
    <property type="entry name" value="BCTERIALGSPD"/>
</dbReference>
<reference evidence="10 11" key="1">
    <citation type="submission" date="2024-02" db="EMBL/GenBank/DDBJ databases">
        <title>Bacteria isolated from the canopy kelp, Nereocystis luetkeana.</title>
        <authorList>
            <person name="Pfister C.A."/>
            <person name="Younker I.T."/>
            <person name="Light S.H."/>
        </authorList>
    </citation>
    <scope>NUCLEOTIDE SEQUENCE [LARGE SCALE GENOMIC DNA]</scope>
    <source>
        <strain evidence="10 11">TI.1.05</strain>
    </source>
</reference>
<dbReference type="InterPro" id="IPR001775">
    <property type="entry name" value="GspD/PilQ"/>
</dbReference>
<evidence type="ECO:0000256" key="3">
    <source>
        <dbReference type="ARBA" id="ARBA00022729"/>
    </source>
</evidence>
<evidence type="ECO:0000259" key="9">
    <source>
        <dbReference type="SMART" id="SM00965"/>
    </source>
</evidence>
<protein>
    <submittedName>
        <fullName evidence="10">Type IV pilus secretin PilQ family protein</fullName>
    </submittedName>
</protein>
<dbReference type="InterPro" id="IPR051808">
    <property type="entry name" value="Type_IV_pilus_biogenesis"/>
</dbReference>
<evidence type="ECO:0000256" key="1">
    <source>
        <dbReference type="ARBA" id="ARBA00004370"/>
    </source>
</evidence>
<evidence type="ECO:0000313" key="10">
    <source>
        <dbReference type="EMBL" id="MEL0628378.1"/>
    </source>
</evidence>
<keyword evidence="4" id="KW-0472">Membrane</keyword>
<keyword evidence="3 8" id="KW-0732">Signal</keyword>
<accession>A0ABU9GM49</accession>
<feature type="chain" id="PRO_5046238175" evidence="8">
    <location>
        <begin position="28"/>
        <end position="686"/>
    </location>
</feature>
<evidence type="ECO:0000256" key="6">
    <source>
        <dbReference type="RuleBase" id="RU004003"/>
    </source>
</evidence>
<name>A0ABU9GM49_9GAMM</name>
<dbReference type="PANTHER" id="PTHR30604">
    <property type="entry name" value="PROTEIN TRANSPORT PROTEIN HOFQ"/>
    <property type="match status" value="1"/>
</dbReference>
<keyword evidence="2 7" id="KW-0813">Transport</keyword>
<dbReference type="PANTHER" id="PTHR30604:SF1">
    <property type="entry name" value="DNA UTILIZATION PROTEIN HOFQ"/>
    <property type="match status" value="1"/>
</dbReference>
<dbReference type="InterPro" id="IPR004846">
    <property type="entry name" value="T2SS/T3SS_dom"/>
</dbReference>
<proteinExistence type="inferred from homology"/>
<keyword evidence="5" id="KW-0998">Cell outer membrane</keyword>
<dbReference type="Proteomes" id="UP001369082">
    <property type="component" value="Unassembled WGS sequence"/>
</dbReference>
<evidence type="ECO:0000256" key="8">
    <source>
        <dbReference type="SAM" id="SignalP"/>
    </source>
</evidence>
<keyword evidence="11" id="KW-1185">Reference proteome</keyword>
<dbReference type="Pfam" id="PF11741">
    <property type="entry name" value="AMIN"/>
    <property type="match status" value="2"/>
</dbReference>
<evidence type="ECO:0000313" key="11">
    <source>
        <dbReference type="Proteomes" id="UP001369082"/>
    </source>
</evidence>
<evidence type="ECO:0000256" key="5">
    <source>
        <dbReference type="ARBA" id="ARBA00023237"/>
    </source>
</evidence>
<comment type="subcellular location">
    <subcellularLocation>
        <location evidence="7">Cell outer membrane</location>
    </subcellularLocation>
    <subcellularLocation>
        <location evidence="1">Membrane</location>
    </subcellularLocation>
</comment>
<feature type="domain" description="Secretin/TonB short N-terminal" evidence="9">
    <location>
        <begin position="321"/>
        <end position="369"/>
    </location>
</feature>
<sequence length="686" mass="75195">MKLSNIRRTLGISFALIMLLTSASVTAQQLLALNVNPFSAQKNQLQFKFSENVSVYREKFQYNPTQLIIDIPNSTSAMHVNPVDIAKSGIKHVYTKSTSAGLSIKINLYKLMPYQVFKQGKYIIVNFGEAPNKIILSAQESAIAAAILQNGDFGKTEQANNSKQNQQNKSTSKESIKGVINNISNIDFQRGRQGQGKLFVYLDNANIAVDLHRRGSKLIVDFKSTGIPKTLLYVMDVVDFATVVNSVETFSDNRTARLEINIKGDFDYRSEQIDNQLIIDISKKEKTSKANSKYQGKAISLNFQDIPVRTVLQLIADFNGMNLVISDSVNGNITLRLDDVPWRQALDLILKVRGLDKRIDGNVLMIAPASEIAAKDRTQLESDQQAAKLAPLYSEFIQINYAKAADIAAMLSTEKASLLSERGSVSVDERTNTLLVKDTTVVIDRLKEMLEVLDIAVRQVVIEARMVTVSDSVGEDLGVQWSGITETGNTLNTLGVNLPISSPAGTLGIQVAKLADGNILDLQLTALEQESKAEIIASPRITTLNQQTAYIEQGTEIPYVESASSGATSVSFKKAVLSLEVTPQITPDNKLILSLTITQDSVGETISTSTGEAVSIDTQEISTQVLVDNGETLVLGGIYQQQVTDTVNKVPILGDIPYLGFFFRNTIKDSSKSELLIFVTPRIVMQ</sequence>
<comment type="similarity">
    <text evidence="6">Belongs to the bacterial secretin family.</text>
</comment>
<dbReference type="SMART" id="SM00965">
    <property type="entry name" value="STN"/>
    <property type="match status" value="1"/>
</dbReference>
<dbReference type="EMBL" id="JBAKAZ010000005">
    <property type="protein sequence ID" value="MEL0628378.1"/>
    <property type="molecule type" value="Genomic_DNA"/>
</dbReference>
<comment type="caution">
    <text evidence="10">The sequence shown here is derived from an EMBL/GenBank/DDBJ whole genome shotgun (WGS) entry which is preliminary data.</text>
</comment>
<dbReference type="InterPro" id="IPR011662">
    <property type="entry name" value="Secretin/TonB_short_N"/>
</dbReference>
<dbReference type="RefSeq" id="WP_341596327.1">
    <property type="nucleotide sequence ID" value="NZ_JBAKAZ010000005.1"/>
</dbReference>